<dbReference type="Pfam" id="PF05739">
    <property type="entry name" value="SNARE"/>
    <property type="match status" value="1"/>
</dbReference>
<sequence>MDHSADVKKFQNLDFKKFVDTTSKKNFQQNFNRRLNVKISLLESLIFIDEKHSCALQTNSMHSNFLGISSSVSQDNSSALNIEENKNQSDFNEKEITTELVSENSKNSETFKDQIEVLSNKILENKNSENKSETEMIVDEDISNKAEPKKNELENGIVKESDKDLLDKNISKNSSLNNENETLTNNNESKQDVEPSVIDQPTVIKPEFNNPKFETTRMKDYLKKAVKATSQYNKLINQERKDEQPKGALDLESVKSPLAITTLGLTNNSLLIKDYDQHLIKKQRRMLKEKLTSEFLESLKNFQVIQRTAAQKEKESITRARANSAIKNSFSDDNNLIDLQSPESSQQISLQVEEEVDLDLLREREQSIKKIETDIVEVNQIFKEIAKIVHEHNEIIDSIEANVETATIHVNEGAQQIAKARELHYCEDMNILSKASVNQPRKSLITSIQIESKKLKELEAENLELKALLQDYELVMKVMNLNPYNNQHLSSALYIAAEKSAAKMNSNYFSNTTNNANNNFTNFSSANSNSNQASEQLQAFIQMNNAYAMAAITNGSSSNAVKTKSHDKRIVRQAVLECMAVLAQCLGSDRTRKLIRCVEAIERVQGTPGLVAAVKARLARRDLPRVLPDATVRFVLNPNGFSGWYPSLADADIDWILQGSTSATSTPPKFIIKTPVNYCASYQDLSNSGRICEMKRNSCVLNNHDTEYNNFLNKNTSNFSNKTFHGIKQSITNDIQMPPDTGKQSESTIEIERLIEKNMTDQEMDVIAQALLHKSGENIQFMREDIEKALDNFVNYMPPVRASLAIINHGAKYVNVN</sequence>
<feature type="domain" description="T-SNARE coiled-coil homology" evidence="5">
    <location>
        <begin position="358"/>
        <end position="420"/>
    </location>
</feature>
<dbReference type="InterPro" id="IPR010989">
    <property type="entry name" value="SNARE"/>
</dbReference>
<dbReference type="InterPro" id="IPR000727">
    <property type="entry name" value="T_SNARE_dom"/>
</dbReference>
<dbReference type="SMART" id="SM00397">
    <property type="entry name" value="t_SNARE"/>
    <property type="match status" value="1"/>
</dbReference>
<gene>
    <name evidence="6" type="ORF">RND71_043320</name>
</gene>
<dbReference type="Proteomes" id="UP001291623">
    <property type="component" value="Unassembled WGS sequence"/>
</dbReference>
<dbReference type="PANTHER" id="PTHR19957:SF411">
    <property type="entry name" value="LD23667P"/>
    <property type="match status" value="1"/>
</dbReference>
<name>A0AAE1QPT5_9SOLA</name>
<keyword evidence="7" id="KW-1185">Reference proteome</keyword>
<dbReference type="GO" id="GO:0006886">
    <property type="term" value="P:intracellular protein transport"/>
    <property type="evidence" value="ECO:0007669"/>
    <property type="project" value="TreeGrafter"/>
</dbReference>
<dbReference type="PANTHER" id="PTHR19957">
    <property type="entry name" value="SYNTAXIN"/>
    <property type="match status" value="1"/>
</dbReference>
<keyword evidence="3" id="KW-0175">Coiled coil</keyword>
<accession>A0AAE1QPT5</accession>
<proteinExistence type="inferred from homology"/>
<dbReference type="PROSITE" id="PS50192">
    <property type="entry name" value="T_SNARE"/>
    <property type="match status" value="1"/>
</dbReference>
<dbReference type="GO" id="GO:0048278">
    <property type="term" value="P:vesicle docking"/>
    <property type="evidence" value="ECO:0007669"/>
    <property type="project" value="TreeGrafter"/>
</dbReference>
<dbReference type="GO" id="GO:0006906">
    <property type="term" value="P:vesicle fusion"/>
    <property type="evidence" value="ECO:0007669"/>
    <property type="project" value="TreeGrafter"/>
</dbReference>
<dbReference type="InterPro" id="IPR045242">
    <property type="entry name" value="Syntaxin"/>
</dbReference>
<evidence type="ECO:0000313" key="7">
    <source>
        <dbReference type="Proteomes" id="UP001291623"/>
    </source>
</evidence>
<dbReference type="Gene3D" id="1.25.10.10">
    <property type="entry name" value="Leucine-rich Repeat Variant"/>
    <property type="match status" value="1"/>
</dbReference>
<feature type="region of interest" description="Disordered" evidence="4">
    <location>
        <begin position="130"/>
        <end position="201"/>
    </location>
</feature>
<evidence type="ECO:0000313" key="6">
    <source>
        <dbReference type="EMBL" id="KAK4337363.1"/>
    </source>
</evidence>
<dbReference type="InterPro" id="IPR011989">
    <property type="entry name" value="ARM-like"/>
</dbReference>
<comment type="similarity">
    <text evidence="1">Belongs to the syntaxin family.</text>
</comment>
<comment type="caution">
    <text evidence="6">The sequence shown here is derived from an EMBL/GenBank/DDBJ whole genome shotgun (WGS) entry which is preliminary data.</text>
</comment>
<feature type="coiled-coil region" evidence="3">
    <location>
        <begin position="441"/>
        <end position="475"/>
    </location>
</feature>
<protein>
    <recommendedName>
        <fullName evidence="5">t-SNARE coiled-coil homology domain-containing protein</fullName>
    </recommendedName>
</protein>
<keyword evidence="2" id="KW-0653">Protein transport</keyword>
<dbReference type="Gene3D" id="1.20.58.70">
    <property type="match status" value="1"/>
</dbReference>
<evidence type="ECO:0000256" key="1">
    <source>
        <dbReference type="ARBA" id="ARBA00009063"/>
    </source>
</evidence>
<dbReference type="GO" id="GO:0005484">
    <property type="term" value="F:SNAP receptor activity"/>
    <property type="evidence" value="ECO:0007669"/>
    <property type="project" value="TreeGrafter"/>
</dbReference>
<dbReference type="GO" id="GO:0031201">
    <property type="term" value="C:SNARE complex"/>
    <property type="evidence" value="ECO:0007669"/>
    <property type="project" value="TreeGrafter"/>
</dbReference>
<dbReference type="CDD" id="cd15847">
    <property type="entry name" value="SNARE_syntaxin7_like"/>
    <property type="match status" value="1"/>
</dbReference>
<dbReference type="AlphaFoldDB" id="A0AAE1QPT5"/>
<dbReference type="GO" id="GO:0000149">
    <property type="term" value="F:SNARE binding"/>
    <property type="evidence" value="ECO:0007669"/>
    <property type="project" value="TreeGrafter"/>
</dbReference>
<dbReference type="SUPFAM" id="SSF47661">
    <property type="entry name" value="t-snare proteins"/>
    <property type="match status" value="1"/>
</dbReference>
<dbReference type="InterPro" id="IPR006011">
    <property type="entry name" value="Syntaxin_N"/>
</dbReference>
<evidence type="ECO:0000259" key="5">
    <source>
        <dbReference type="PROSITE" id="PS50192"/>
    </source>
</evidence>
<dbReference type="Pfam" id="PF14523">
    <property type="entry name" value="Syntaxin_2"/>
    <property type="match status" value="1"/>
</dbReference>
<feature type="compositionally biased region" description="Low complexity" evidence="4">
    <location>
        <begin position="173"/>
        <end position="188"/>
    </location>
</feature>
<organism evidence="6 7">
    <name type="scientific">Anisodus tanguticus</name>
    <dbReference type="NCBI Taxonomy" id="243964"/>
    <lineage>
        <taxon>Eukaryota</taxon>
        <taxon>Viridiplantae</taxon>
        <taxon>Streptophyta</taxon>
        <taxon>Embryophyta</taxon>
        <taxon>Tracheophyta</taxon>
        <taxon>Spermatophyta</taxon>
        <taxon>Magnoliopsida</taxon>
        <taxon>eudicotyledons</taxon>
        <taxon>Gunneridae</taxon>
        <taxon>Pentapetalae</taxon>
        <taxon>asterids</taxon>
        <taxon>lamiids</taxon>
        <taxon>Solanales</taxon>
        <taxon>Solanaceae</taxon>
        <taxon>Solanoideae</taxon>
        <taxon>Hyoscyameae</taxon>
        <taxon>Anisodus</taxon>
    </lineage>
</organism>
<dbReference type="EMBL" id="JAVYJV010000034">
    <property type="protein sequence ID" value="KAK4337363.1"/>
    <property type="molecule type" value="Genomic_DNA"/>
</dbReference>
<dbReference type="GO" id="GO:0012505">
    <property type="term" value="C:endomembrane system"/>
    <property type="evidence" value="ECO:0007669"/>
    <property type="project" value="TreeGrafter"/>
</dbReference>
<evidence type="ECO:0000256" key="2">
    <source>
        <dbReference type="ARBA" id="ARBA00022927"/>
    </source>
</evidence>
<evidence type="ECO:0000256" key="4">
    <source>
        <dbReference type="SAM" id="MobiDB-lite"/>
    </source>
</evidence>
<keyword evidence="2" id="KW-0813">Transport</keyword>
<dbReference type="Gene3D" id="1.20.5.110">
    <property type="match status" value="1"/>
</dbReference>
<evidence type="ECO:0000256" key="3">
    <source>
        <dbReference type="SAM" id="Coils"/>
    </source>
</evidence>
<reference evidence="6" key="1">
    <citation type="submission" date="2023-12" db="EMBL/GenBank/DDBJ databases">
        <title>Genome assembly of Anisodus tanguticus.</title>
        <authorList>
            <person name="Wang Y.-J."/>
        </authorList>
    </citation>
    <scope>NUCLEOTIDE SEQUENCE</scope>
    <source>
        <strain evidence="6">KB-2021</strain>
        <tissue evidence="6">Leaf</tissue>
    </source>
</reference>
<feature type="compositionally biased region" description="Basic and acidic residues" evidence="4">
    <location>
        <begin position="142"/>
        <end position="170"/>
    </location>
</feature>